<proteinExistence type="predicted"/>
<comment type="caution">
    <text evidence="2">The sequence shown here is derived from an EMBL/GenBank/DDBJ whole genome shotgun (WGS) entry which is preliminary data.</text>
</comment>
<name>A0A644ZDR5_9ZZZZ</name>
<evidence type="ECO:0000256" key="1">
    <source>
        <dbReference type="SAM" id="MobiDB-lite"/>
    </source>
</evidence>
<dbReference type="EMBL" id="VSSQ01008490">
    <property type="protein sequence ID" value="MPM39006.1"/>
    <property type="molecule type" value="Genomic_DNA"/>
</dbReference>
<organism evidence="2">
    <name type="scientific">bioreactor metagenome</name>
    <dbReference type="NCBI Taxonomy" id="1076179"/>
    <lineage>
        <taxon>unclassified sequences</taxon>
        <taxon>metagenomes</taxon>
        <taxon>ecological metagenomes</taxon>
    </lineage>
</organism>
<gene>
    <name evidence="2" type="ORF">SDC9_85637</name>
</gene>
<evidence type="ECO:0000313" key="2">
    <source>
        <dbReference type="EMBL" id="MPM39006.1"/>
    </source>
</evidence>
<dbReference type="AlphaFoldDB" id="A0A644ZDR5"/>
<protein>
    <submittedName>
        <fullName evidence="2">Uncharacterized protein</fullName>
    </submittedName>
</protein>
<reference evidence="2" key="1">
    <citation type="submission" date="2019-08" db="EMBL/GenBank/DDBJ databases">
        <authorList>
            <person name="Kucharzyk K."/>
            <person name="Murdoch R.W."/>
            <person name="Higgins S."/>
            <person name="Loffler F."/>
        </authorList>
    </citation>
    <scope>NUCLEOTIDE SEQUENCE</scope>
</reference>
<sequence>MELVKKELAKLQELIASGNLIVSQEGAKAAPAKKETARQSNTSTGFKPNMGRTYQILGEATKQDLARVRDFWTDILDVLSVTQRAVLKQANPVAASPTSFILSFQYDILCQKATEDAELQAAVDAATQRMLQRPGELVCLTEEQWTSVRRNYIQNRNGSPAAESDGELKQAAPKQAPVPSAAPKQPASATGDKDKPVDLDLPPEPPMPEMEDGYRGDYHPGNFADDFSVETDPIVIEEQKEQEVVDQALSLFGDEVVTVVED</sequence>
<feature type="region of interest" description="Disordered" evidence="1">
    <location>
        <begin position="156"/>
        <end position="226"/>
    </location>
</feature>
<accession>A0A644ZDR5</accession>